<dbReference type="Proteomes" id="UP001152795">
    <property type="component" value="Unassembled WGS sequence"/>
</dbReference>
<proteinExistence type="predicted"/>
<keyword evidence="2" id="KW-1185">Reference proteome</keyword>
<evidence type="ECO:0000313" key="1">
    <source>
        <dbReference type="EMBL" id="CAB4031056.1"/>
    </source>
</evidence>
<sequence>GTSCSDVESVRYASAAATILYVFLLILSFVGSILGCAGACCGNRGHRHHYGMTYPPYVIPYGNPNTMMMTRIEERRTFDNDPYLKQARYVHDRPYHREPPYYRNEPYTKALPYHKREPYTEESPYVDVERQYHSNRGYLQEYPSHFPPRSIPAREGRNLFAGHYD</sequence>
<gene>
    <name evidence="1" type="ORF">PACLA_8A035189</name>
</gene>
<dbReference type="EMBL" id="CACRXK020017326">
    <property type="protein sequence ID" value="CAB4031056.1"/>
    <property type="molecule type" value="Genomic_DNA"/>
</dbReference>
<accession>A0A7D9JL56</accession>
<protein>
    <submittedName>
        <fullName evidence="1">Uncharacterized protein</fullName>
    </submittedName>
</protein>
<comment type="caution">
    <text evidence="1">The sequence shown here is derived from an EMBL/GenBank/DDBJ whole genome shotgun (WGS) entry which is preliminary data.</text>
</comment>
<dbReference type="AlphaFoldDB" id="A0A7D9JL56"/>
<name>A0A7D9JL56_PARCT</name>
<feature type="non-terminal residue" evidence="1">
    <location>
        <position position="1"/>
    </location>
</feature>
<reference evidence="1" key="1">
    <citation type="submission" date="2020-04" db="EMBL/GenBank/DDBJ databases">
        <authorList>
            <person name="Alioto T."/>
            <person name="Alioto T."/>
            <person name="Gomez Garrido J."/>
        </authorList>
    </citation>
    <scope>NUCLEOTIDE SEQUENCE</scope>
    <source>
        <strain evidence="1">A484AB</strain>
    </source>
</reference>
<organism evidence="1 2">
    <name type="scientific">Paramuricea clavata</name>
    <name type="common">Red gorgonian</name>
    <name type="synonym">Violescent sea-whip</name>
    <dbReference type="NCBI Taxonomy" id="317549"/>
    <lineage>
        <taxon>Eukaryota</taxon>
        <taxon>Metazoa</taxon>
        <taxon>Cnidaria</taxon>
        <taxon>Anthozoa</taxon>
        <taxon>Octocorallia</taxon>
        <taxon>Malacalcyonacea</taxon>
        <taxon>Plexauridae</taxon>
        <taxon>Paramuricea</taxon>
    </lineage>
</organism>
<evidence type="ECO:0000313" key="2">
    <source>
        <dbReference type="Proteomes" id="UP001152795"/>
    </source>
</evidence>